<evidence type="ECO:0000313" key="2">
    <source>
        <dbReference type="EMBL" id="QGZ38867.1"/>
    </source>
</evidence>
<dbReference type="Proteomes" id="UP000437862">
    <property type="component" value="Chromosome"/>
</dbReference>
<reference evidence="3 4" key="1">
    <citation type="journal article" date="2015" name="Stand. Genomic Sci.">
        <title>Genomic Encyclopedia of Bacterial and Archaeal Type Strains, Phase III: the genomes of soil and plant-associated and newly described type strains.</title>
        <authorList>
            <person name="Whitman W.B."/>
            <person name="Woyke T."/>
            <person name="Klenk H.P."/>
            <person name="Zhou Y."/>
            <person name="Lilburn T.G."/>
            <person name="Beck B.J."/>
            <person name="De Vos P."/>
            <person name="Vandamme P."/>
            <person name="Eisen J.A."/>
            <person name="Garrity G."/>
            <person name="Hugenholtz P."/>
            <person name="Kyrpides N.C."/>
        </authorList>
    </citation>
    <scope>NUCLEOTIDE SEQUENCE [LARGE SCALE GENOMIC DNA]</scope>
    <source>
        <strain evidence="3 4">CGMCC 1.10685</strain>
    </source>
</reference>
<dbReference type="PANTHER" id="PTHR36932:SF1">
    <property type="entry name" value="CAPSULAR POLYSACCHARIDE BIOSYNTHESIS PROTEIN"/>
    <property type="match status" value="1"/>
</dbReference>
<name>A0A562PEU0_9BURK</name>
<dbReference type="RefSeq" id="WP_145880919.1">
    <property type="nucleotide sequence ID" value="NZ_CP046904.1"/>
</dbReference>
<evidence type="ECO:0000259" key="1">
    <source>
        <dbReference type="Pfam" id="PF00501"/>
    </source>
</evidence>
<evidence type="ECO:0000313" key="4">
    <source>
        <dbReference type="Proteomes" id="UP000315112"/>
    </source>
</evidence>
<dbReference type="EMBL" id="CP046904">
    <property type="protein sequence ID" value="QGZ38867.1"/>
    <property type="molecule type" value="Genomic_DNA"/>
</dbReference>
<organism evidence="3 4">
    <name type="scientific">Pseudoduganella flava</name>
    <dbReference type="NCBI Taxonomy" id="871742"/>
    <lineage>
        <taxon>Bacteria</taxon>
        <taxon>Pseudomonadati</taxon>
        <taxon>Pseudomonadota</taxon>
        <taxon>Betaproteobacteria</taxon>
        <taxon>Burkholderiales</taxon>
        <taxon>Oxalobacteraceae</taxon>
        <taxon>Telluria group</taxon>
        <taxon>Pseudoduganella</taxon>
    </lineage>
</organism>
<dbReference type="Pfam" id="PF00501">
    <property type="entry name" value="AMP-binding"/>
    <property type="match status" value="1"/>
</dbReference>
<dbReference type="GO" id="GO:0016874">
    <property type="term" value="F:ligase activity"/>
    <property type="evidence" value="ECO:0007669"/>
    <property type="project" value="UniProtKB-KW"/>
</dbReference>
<dbReference type="EMBL" id="VLKW01000013">
    <property type="protein sequence ID" value="TWI42937.1"/>
    <property type="molecule type" value="Genomic_DNA"/>
</dbReference>
<reference evidence="3" key="2">
    <citation type="submission" date="2019-07" db="EMBL/GenBank/DDBJ databases">
        <authorList>
            <person name="Whitman W."/>
            <person name="Huntemann M."/>
            <person name="Clum A."/>
            <person name="Pillay M."/>
            <person name="Palaniappan K."/>
            <person name="Varghese N."/>
            <person name="Mikhailova N."/>
            <person name="Stamatis D."/>
            <person name="Reddy T."/>
            <person name="Daum C."/>
            <person name="Shapiro N."/>
            <person name="Ivanova N."/>
            <person name="Kyrpides N."/>
            <person name="Woyke T."/>
        </authorList>
    </citation>
    <scope>NUCLEOTIDE SEQUENCE</scope>
    <source>
        <strain evidence="3">CGMCC 1.10685</strain>
    </source>
</reference>
<dbReference type="InterPro" id="IPR053158">
    <property type="entry name" value="CapK_Type1_Caps_Biosynth"/>
</dbReference>
<gene>
    <name evidence="2" type="ORF">GO485_07270</name>
    <name evidence="3" type="ORF">IP92_05271</name>
</gene>
<dbReference type="Proteomes" id="UP000315112">
    <property type="component" value="Unassembled WGS sequence"/>
</dbReference>
<keyword evidence="3" id="KW-0436">Ligase</keyword>
<accession>A0A562PEU0</accession>
<dbReference type="SUPFAM" id="SSF56801">
    <property type="entry name" value="Acetyl-CoA synthetase-like"/>
    <property type="match status" value="1"/>
</dbReference>
<feature type="domain" description="AMP-dependent synthetase/ligase" evidence="1">
    <location>
        <begin position="211"/>
        <end position="325"/>
    </location>
</feature>
<dbReference type="AlphaFoldDB" id="A0A562PEU0"/>
<keyword evidence="5" id="KW-1185">Reference proteome</keyword>
<protein>
    <submittedName>
        <fullName evidence="2">AMP-binding protein</fullName>
    </submittedName>
    <submittedName>
        <fullName evidence="3">Phenylacetate-CoA ligase</fullName>
    </submittedName>
</protein>
<dbReference type="InterPro" id="IPR042099">
    <property type="entry name" value="ANL_N_sf"/>
</dbReference>
<evidence type="ECO:0000313" key="3">
    <source>
        <dbReference type="EMBL" id="TWI42937.1"/>
    </source>
</evidence>
<evidence type="ECO:0000313" key="5">
    <source>
        <dbReference type="Proteomes" id="UP000437862"/>
    </source>
</evidence>
<dbReference type="OrthoDB" id="580775at2"/>
<dbReference type="PANTHER" id="PTHR36932">
    <property type="entry name" value="CAPSULAR POLYSACCHARIDE BIOSYNTHESIS PROTEIN"/>
    <property type="match status" value="1"/>
</dbReference>
<dbReference type="InterPro" id="IPR000873">
    <property type="entry name" value="AMP-dep_synth/lig_dom"/>
</dbReference>
<sequence>MSDSGATDAERYPTLTDAGRHMLAFMREHPAAPLYRNRSGNRLLAEEVELARRFEEVIPAQPFAWRAGVEPPWLAAFVADTLRRVPYYRALGAPPATLGALPIVARADLAQDVTRFVPDDVDVTRLLNFRTTGTTGHPLQVPSLPLVAARYLAYHKRALARFGVTLRHGAGQVGVILLGCQRRCFTYVSVTPTMGESGLAKLNLHPGDWRDPADRARYLDAMAPEVISGDPISFAELLRLPMTWRPKALLSVSMQLLPGLRQALAERFGCPVLDIYSMNEVGPVAVHDERCDGHLLLQPELYVEILDGAGRPVAPGARGEVVVTGGFNTCLPLLRYRTGDYAALADTPDGPVLRALSGRAPVRYRCADGSWVNNIDVTHALQALPLAHFAVHQARDGAVTVRLDAHGQPWSQAARTALQALLGPVPLRVALLKEEDKVVQYTSDLAEALG</sequence>
<proteinExistence type="predicted"/>
<dbReference type="Gene3D" id="3.40.50.12780">
    <property type="entry name" value="N-terminal domain of ligase-like"/>
    <property type="match status" value="1"/>
</dbReference>
<reference evidence="2 5" key="3">
    <citation type="submission" date="2019-12" db="EMBL/GenBank/DDBJ databases">
        <title>Draft Genome Sequences of Six Type Strains of the Genus Massilia.</title>
        <authorList>
            <person name="Miess H."/>
            <person name="Frediansyah A."/>
            <person name="Goeker M."/>
            <person name="Gross H."/>
        </authorList>
    </citation>
    <scope>NUCLEOTIDE SEQUENCE [LARGE SCALE GENOMIC DNA]</scope>
    <source>
        <strain evidence="2 5">DSM 26639</strain>
    </source>
</reference>